<dbReference type="SUPFAM" id="SSF117916">
    <property type="entry name" value="Fe-S cluster assembly (FSCA) domain-like"/>
    <property type="match status" value="1"/>
</dbReference>
<accession>A0A7Y0XA13</accession>
<dbReference type="InterPro" id="IPR034904">
    <property type="entry name" value="FSCA_dom_sf"/>
</dbReference>
<reference evidence="1 2" key="1">
    <citation type="submission" date="2020-04" db="EMBL/GenBank/DDBJ databases">
        <title>Whole-genome sequencing of Vibrio spp. from China reveals different genetic environments of blaCTX-M-14 among diverse lineages.</title>
        <authorList>
            <person name="Zheng Z."/>
            <person name="Ye L."/>
            <person name="Chen S."/>
        </authorList>
    </citation>
    <scope>NUCLEOTIDE SEQUENCE [LARGE SCALE GENOMIC DNA]</scope>
    <source>
        <strain evidence="1 2">Vb0574</strain>
    </source>
</reference>
<gene>
    <name evidence="1" type="ORF">HKB21_32115</name>
</gene>
<comment type="caution">
    <text evidence="1">The sequence shown here is derived from an EMBL/GenBank/DDBJ whole genome shotgun (WGS) entry which is preliminary data.</text>
</comment>
<protein>
    <submittedName>
        <fullName evidence="1">Fe-S biogenesis protein NfuA</fullName>
    </submittedName>
</protein>
<dbReference type="Proteomes" id="UP000555836">
    <property type="component" value="Unassembled WGS sequence"/>
</dbReference>
<evidence type="ECO:0000313" key="2">
    <source>
        <dbReference type="Proteomes" id="UP000555836"/>
    </source>
</evidence>
<organism evidence="1 2">
    <name type="scientific">Vibrio parahaemolyticus</name>
    <dbReference type="NCBI Taxonomy" id="670"/>
    <lineage>
        <taxon>Bacteria</taxon>
        <taxon>Pseudomonadati</taxon>
        <taxon>Pseudomonadota</taxon>
        <taxon>Gammaproteobacteria</taxon>
        <taxon>Vibrionales</taxon>
        <taxon>Vibrionaceae</taxon>
        <taxon>Vibrio</taxon>
    </lineage>
</organism>
<evidence type="ECO:0000313" key="1">
    <source>
        <dbReference type="EMBL" id="NMU30259.1"/>
    </source>
</evidence>
<proteinExistence type="predicted"/>
<dbReference type="Gene3D" id="3.30.300.130">
    <property type="entry name" value="Fe-S cluster assembly (FSCA)"/>
    <property type="match status" value="1"/>
</dbReference>
<sequence length="57" mass="6006">TGEGVGIVAFGGGCSGCCMVDVSLRDGIEQGLLNRFIGELTAVRDATEHDRGDHSYY</sequence>
<name>A0A7Y0XA13_VIBPH</name>
<dbReference type="EMBL" id="JABCLD010002417">
    <property type="protein sequence ID" value="NMU30259.1"/>
    <property type="molecule type" value="Genomic_DNA"/>
</dbReference>
<dbReference type="AlphaFoldDB" id="A0A7Y0XA13"/>
<feature type="non-terminal residue" evidence="1">
    <location>
        <position position="1"/>
    </location>
</feature>